<dbReference type="InterPro" id="IPR021695">
    <property type="entry name" value="Phage_KPP10_Orf10"/>
</dbReference>
<dbReference type="Pfam" id="PF11681">
    <property type="entry name" value="Phage_Tube_PhiTE"/>
    <property type="match status" value="1"/>
</dbReference>
<dbReference type="PATRIC" id="fig|1379739.3.peg.3619"/>
<gene>
    <name evidence="1" type="ORF">N495_16125</name>
</gene>
<dbReference type="Proteomes" id="UP000032250">
    <property type="component" value="Unassembled WGS sequence"/>
</dbReference>
<sequence length="143" mass="15581">MKFNTYSFEDVTCSFNIKNVGSASSTGAGLGSISIAMAGDRTAHDVAADGTIMVSKLNGKNGTITLTMQQTSELHKYLLRWYNYIDVADSSEWAAMVITIKSKNLRDITTCTGVSPQKLADRPYQAQGQQITWNLMAAEITES</sequence>
<evidence type="ECO:0008006" key="3">
    <source>
        <dbReference type="Google" id="ProtNLM"/>
    </source>
</evidence>
<dbReference type="OrthoDB" id="2615313at2"/>
<accession>A0A0D1BTC8</accession>
<evidence type="ECO:0000313" key="2">
    <source>
        <dbReference type="Proteomes" id="UP000032250"/>
    </source>
</evidence>
<organism evidence="1 2">
    <name type="scientific">Clostridium botulinum B2 450</name>
    <dbReference type="NCBI Taxonomy" id="1379739"/>
    <lineage>
        <taxon>Bacteria</taxon>
        <taxon>Bacillati</taxon>
        <taxon>Bacillota</taxon>
        <taxon>Clostridia</taxon>
        <taxon>Eubacteriales</taxon>
        <taxon>Clostridiaceae</taxon>
        <taxon>Clostridium</taxon>
    </lineage>
</organism>
<comment type="caution">
    <text evidence="1">The sequence shown here is derived from an EMBL/GenBank/DDBJ whole genome shotgun (WGS) entry which is preliminary data.</text>
</comment>
<reference evidence="1 2" key="1">
    <citation type="submission" date="2014-06" db="EMBL/GenBank/DDBJ databases">
        <title>Genome characterization of distinct group I Clostridium botulinum lineages.</title>
        <authorList>
            <person name="Giordani F."/>
            <person name="Anselmo A."/>
            <person name="Fillo S."/>
            <person name="Palozzi A.M."/>
            <person name="Fortunato A."/>
            <person name="Gentile B."/>
            <person name="Ciammaruconi A."/>
            <person name="Anniballi F."/>
            <person name="De Medici D."/>
            <person name="Lista F."/>
        </authorList>
    </citation>
    <scope>NUCLEOTIDE SEQUENCE [LARGE SCALE GENOMIC DNA]</scope>
    <source>
        <strain evidence="1 2">B2 450</strain>
    </source>
</reference>
<proteinExistence type="predicted"/>
<protein>
    <recommendedName>
        <fullName evidence="3">DUF3277 domain-containing protein</fullName>
    </recommendedName>
</protein>
<name>A0A0D1BTC8_CLOBO</name>
<dbReference type="EMBL" id="JXSU01000008">
    <property type="protein sequence ID" value="KIS22016.1"/>
    <property type="molecule type" value="Genomic_DNA"/>
</dbReference>
<dbReference type="RefSeq" id="WP_021134644.1">
    <property type="nucleotide sequence ID" value="NZ_JXSU01000008.1"/>
</dbReference>
<dbReference type="AlphaFoldDB" id="A0A0D1BTC8"/>
<evidence type="ECO:0000313" key="1">
    <source>
        <dbReference type="EMBL" id="KIS22016.1"/>
    </source>
</evidence>
<dbReference type="HOGENOM" id="CLU_1802712_0_0_9"/>